<evidence type="ECO:0000256" key="1">
    <source>
        <dbReference type="ARBA" id="ARBA00004651"/>
    </source>
</evidence>
<dbReference type="GO" id="GO:0005524">
    <property type="term" value="F:ATP binding"/>
    <property type="evidence" value="ECO:0007669"/>
    <property type="project" value="UniProtKB-KW"/>
</dbReference>
<dbReference type="PROSITE" id="PS50893">
    <property type="entry name" value="ABC_TRANSPORTER_2"/>
    <property type="match status" value="1"/>
</dbReference>
<keyword evidence="6 9" id="KW-1133">Transmembrane helix</keyword>
<dbReference type="Gene3D" id="1.20.1560.10">
    <property type="entry name" value="ABC transporter type 1, transmembrane domain"/>
    <property type="match status" value="1"/>
</dbReference>
<dbReference type="PROSITE" id="PS50990">
    <property type="entry name" value="PEPTIDASE_C39"/>
    <property type="match status" value="1"/>
</dbReference>
<proteinExistence type="predicted"/>
<dbReference type="InterPro" id="IPR011527">
    <property type="entry name" value="ABC1_TM_dom"/>
</dbReference>
<dbReference type="InterPro" id="IPR017871">
    <property type="entry name" value="ABC_transporter-like_CS"/>
</dbReference>
<dbReference type="InterPro" id="IPR027417">
    <property type="entry name" value="P-loop_NTPase"/>
</dbReference>
<feature type="region of interest" description="Disordered" evidence="8">
    <location>
        <begin position="1"/>
        <end position="25"/>
    </location>
</feature>
<name>A0ABQ0PRE3_9PROT</name>
<dbReference type="Gene3D" id="3.40.50.300">
    <property type="entry name" value="P-loop containing nucleotide triphosphate hydrolases"/>
    <property type="match status" value="1"/>
</dbReference>
<dbReference type="PROSITE" id="PS00211">
    <property type="entry name" value="ABC_TRANSPORTER_1"/>
    <property type="match status" value="1"/>
</dbReference>
<sequence>MFVNQTDHVPDVSGPSSEPGHESASRLSPAIIRLRAVVAAARFHGLELDIRDFAAEPGEESPSPATLVRWLEDQGAVAKGMRIKWRYLVKMTNSPPIVLLFRDGSAAIMVGADPGKGVVWLRDPLKDEAATPVPVDELRLSRIWTGDVLLIKRRRDQSEADAPINLTWLAKMVLREKRSLRDIAIASMTLSILQIFPPLVVMQVIDRVVNYKSMSTLISISGIIAVFSLYEVLLSYGRRELSMVLTTRVDSRISLHVFSRLVSLPLEYFERQQAGNVLGRVMAIYRVRDFLTGKLMSTFLDLFTLVVILPFLFYLSSTLAWMTVAAAGCIGLIVVIFMGPIARVMGEQMRAERERGAILYETVAGIRTLKTLALENMRKQIWDESTALVIRWKLAVGRMSNWPQTLVMPLDLFINRGIIMIGAYLALVSPSSVGVGGLVAFMMLGNRVASPLVGFARLLDDFNEVMTSLGEAASVLNQPTETKALTTGMRPVIKGALSFDGVDFTYPGSTSKALNDVNFEVPAGTMLGLVGRSGSGKSTITRLLQGVSRSYSGYLKLDGIDLREINLTHLRRSFGVVLQDNFLFRGTIRENITAGRPGYTIDDVVRAARMAGAEEFIERMPAGYETFIEEGSTNISGGQRQRLAIARAVITDPKLMILDEATSALDPESEALVNANLERIGKGRTMVIVSHRLSSLVNCDQICVMDHGSVADIAPHDVLLERCDIYRTLWMQQNRHTEGKAKPGSSSLVAEGE</sequence>
<evidence type="ECO:0000256" key="8">
    <source>
        <dbReference type="SAM" id="MobiDB-lite"/>
    </source>
</evidence>
<evidence type="ECO:0000259" key="11">
    <source>
        <dbReference type="PROSITE" id="PS50929"/>
    </source>
</evidence>
<evidence type="ECO:0000256" key="2">
    <source>
        <dbReference type="ARBA" id="ARBA00022692"/>
    </source>
</evidence>
<dbReference type="InterPro" id="IPR005074">
    <property type="entry name" value="Peptidase_C39"/>
</dbReference>
<reference evidence="13" key="1">
    <citation type="submission" date="2013-04" db="EMBL/GenBank/DDBJ databases">
        <title>The genome sequencing project of 58 acetic acid bacteria.</title>
        <authorList>
            <person name="Okamoto-Kainuma A."/>
            <person name="Ishikawa M."/>
            <person name="Umino S."/>
            <person name="Koizumi Y."/>
            <person name="Shiwa Y."/>
            <person name="Yoshikawa H."/>
            <person name="Matsutani M."/>
            <person name="Matsushita K."/>
        </authorList>
    </citation>
    <scope>NUCLEOTIDE SEQUENCE</scope>
    <source>
        <strain evidence="13">DSM 14337</strain>
    </source>
</reference>
<keyword evidence="14" id="KW-1185">Reference proteome</keyword>
<keyword evidence="2 9" id="KW-0812">Transmembrane</keyword>
<dbReference type="InterPro" id="IPR003439">
    <property type="entry name" value="ABC_transporter-like_ATP-bd"/>
</dbReference>
<keyword evidence="4" id="KW-0378">Hydrolase</keyword>
<comment type="caution">
    <text evidence="13">The sequence shown here is derived from an EMBL/GenBank/DDBJ whole genome shotgun (WGS) entry which is preliminary data.</text>
</comment>
<feature type="transmembrane region" description="Helical" evidence="9">
    <location>
        <begin position="418"/>
        <end position="444"/>
    </location>
</feature>
<evidence type="ECO:0000259" key="12">
    <source>
        <dbReference type="PROSITE" id="PS50990"/>
    </source>
</evidence>
<dbReference type="SUPFAM" id="SSF90123">
    <property type="entry name" value="ABC transporter transmembrane region"/>
    <property type="match status" value="1"/>
</dbReference>
<dbReference type="InterPro" id="IPR003593">
    <property type="entry name" value="AAA+_ATPase"/>
</dbReference>
<feature type="domain" description="ABC transmembrane type-1" evidence="11">
    <location>
        <begin position="183"/>
        <end position="464"/>
    </location>
</feature>
<dbReference type="InterPro" id="IPR039421">
    <property type="entry name" value="Type_1_exporter"/>
</dbReference>
<dbReference type="SMART" id="SM00382">
    <property type="entry name" value="AAA"/>
    <property type="match status" value="1"/>
</dbReference>
<dbReference type="InterPro" id="IPR036640">
    <property type="entry name" value="ABC1_TM_sf"/>
</dbReference>
<evidence type="ECO:0000256" key="5">
    <source>
        <dbReference type="ARBA" id="ARBA00022840"/>
    </source>
</evidence>
<comment type="subcellular location">
    <subcellularLocation>
        <location evidence="1">Cell membrane</location>
        <topology evidence="1">Multi-pass membrane protein</topology>
    </subcellularLocation>
</comment>
<dbReference type="SUPFAM" id="SSF52540">
    <property type="entry name" value="P-loop containing nucleoside triphosphate hydrolases"/>
    <property type="match status" value="1"/>
</dbReference>
<feature type="transmembrane region" description="Helical" evidence="9">
    <location>
        <begin position="183"/>
        <end position="205"/>
    </location>
</feature>
<dbReference type="Pfam" id="PF00005">
    <property type="entry name" value="ABC_tran"/>
    <property type="match status" value="1"/>
</dbReference>
<protein>
    <submittedName>
        <fullName evidence="13">ABC transporter ATP-binding protein</fullName>
    </submittedName>
</protein>
<keyword evidence="3" id="KW-0547">Nucleotide-binding</keyword>
<dbReference type="Pfam" id="PF00664">
    <property type="entry name" value="ABC_membrane"/>
    <property type="match status" value="1"/>
</dbReference>
<evidence type="ECO:0000256" key="3">
    <source>
        <dbReference type="ARBA" id="ARBA00022741"/>
    </source>
</evidence>
<evidence type="ECO:0000313" key="13">
    <source>
        <dbReference type="EMBL" id="GBQ76643.1"/>
    </source>
</evidence>
<evidence type="ECO:0000256" key="9">
    <source>
        <dbReference type="SAM" id="Phobius"/>
    </source>
</evidence>
<feature type="transmembrane region" description="Helical" evidence="9">
    <location>
        <begin position="295"/>
        <end position="315"/>
    </location>
</feature>
<feature type="domain" description="Peptidase C39" evidence="12">
    <location>
        <begin position="26"/>
        <end position="151"/>
    </location>
</feature>
<dbReference type="PROSITE" id="PS50929">
    <property type="entry name" value="ABC_TM1F"/>
    <property type="match status" value="1"/>
</dbReference>
<evidence type="ECO:0000256" key="4">
    <source>
        <dbReference type="ARBA" id="ARBA00022801"/>
    </source>
</evidence>
<dbReference type="CDD" id="cd02259">
    <property type="entry name" value="Peptidase_C39_like"/>
    <property type="match status" value="1"/>
</dbReference>
<evidence type="ECO:0000313" key="14">
    <source>
        <dbReference type="Proteomes" id="UP001065047"/>
    </source>
</evidence>
<dbReference type="Proteomes" id="UP001065047">
    <property type="component" value="Unassembled WGS sequence"/>
</dbReference>
<gene>
    <name evidence="13" type="ORF">AA14337_0583</name>
</gene>
<dbReference type="EMBL" id="BAPF01000003">
    <property type="protein sequence ID" value="GBQ76643.1"/>
    <property type="molecule type" value="Genomic_DNA"/>
</dbReference>
<evidence type="ECO:0000259" key="10">
    <source>
        <dbReference type="PROSITE" id="PS50893"/>
    </source>
</evidence>
<accession>A0ABQ0PRE3</accession>
<dbReference type="PANTHER" id="PTHR43394:SF1">
    <property type="entry name" value="ATP-BINDING CASSETTE SUB-FAMILY B MEMBER 10, MITOCHONDRIAL"/>
    <property type="match status" value="1"/>
</dbReference>
<evidence type="ECO:0000256" key="7">
    <source>
        <dbReference type="ARBA" id="ARBA00023136"/>
    </source>
</evidence>
<keyword evidence="5 13" id="KW-0067">ATP-binding</keyword>
<dbReference type="PANTHER" id="PTHR43394">
    <property type="entry name" value="ATP-DEPENDENT PERMEASE MDL1, MITOCHONDRIAL"/>
    <property type="match status" value="1"/>
</dbReference>
<feature type="transmembrane region" description="Helical" evidence="9">
    <location>
        <begin position="321"/>
        <end position="345"/>
    </location>
</feature>
<organism evidence="13 14">
    <name type="scientific">Acetobacter malorum DSM 14337</name>
    <dbReference type="NCBI Taxonomy" id="1307910"/>
    <lineage>
        <taxon>Bacteria</taxon>
        <taxon>Pseudomonadati</taxon>
        <taxon>Pseudomonadota</taxon>
        <taxon>Alphaproteobacteria</taxon>
        <taxon>Acetobacterales</taxon>
        <taxon>Acetobacteraceae</taxon>
        <taxon>Acetobacter</taxon>
    </lineage>
</organism>
<feature type="transmembrane region" description="Helical" evidence="9">
    <location>
        <begin position="217"/>
        <end position="236"/>
    </location>
</feature>
<keyword evidence="7 9" id="KW-0472">Membrane</keyword>
<dbReference type="Gene3D" id="3.90.70.10">
    <property type="entry name" value="Cysteine proteinases"/>
    <property type="match status" value="1"/>
</dbReference>
<dbReference type="CDD" id="cd18783">
    <property type="entry name" value="ABC_6TM_PrtD_LapB_HlyB_like"/>
    <property type="match status" value="1"/>
</dbReference>
<feature type="domain" description="ABC transporter" evidence="10">
    <location>
        <begin position="497"/>
        <end position="732"/>
    </location>
</feature>
<evidence type="ECO:0000256" key="6">
    <source>
        <dbReference type="ARBA" id="ARBA00022989"/>
    </source>
</evidence>